<dbReference type="InterPro" id="IPR014729">
    <property type="entry name" value="Rossmann-like_a/b/a_fold"/>
</dbReference>
<evidence type="ECO:0000256" key="2">
    <source>
        <dbReference type="ARBA" id="ARBA00022695"/>
    </source>
</evidence>
<reference evidence="4 5" key="1">
    <citation type="journal article" date="2016" name="Nat. Commun.">
        <title>Thousands of microbial genomes shed light on interconnected biogeochemical processes in an aquifer system.</title>
        <authorList>
            <person name="Anantharaman K."/>
            <person name="Brown C.T."/>
            <person name="Hug L.A."/>
            <person name="Sharon I."/>
            <person name="Castelle C.J."/>
            <person name="Probst A.J."/>
            <person name="Thomas B.C."/>
            <person name="Singh A."/>
            <person name="Wilkins M.J."/>
            <person name="Karaoz U."/>
            <person name="Brodie E.L."/>
            <person name="Williams K.H."/>
            <person name="Hubbard S.S."/>
            <person name="Banfield J.F."/>
        </authorList>
    </citation>
    <scope>NUCLEOTIDE SEQUENCE [LARGE SCALE GENOMIC DNA]</scope>
</reference>
<dbReference type="GO" id="GO:0016779">
    <property type="term" value="F:nucleotidyltransferase activity"/>
    <property type="evidence" value="ECO:0007669"/>
    <property type="project" value="UniProtKB-KW"/>
</dbReference>
<dbReference type="PANTHER" id="PTHR43793">
    <property type="entry name" value="FAD SYNTHASE"/>
    <property type="match status" value="1"/>
</dbReference>
<evidence type="ECO:0000259" key="3">
    <source>
        <dbReference type="Pfam" id="PF01467"/>
    </source>
</evidence>
<dbReference type="PANTHER" id="PTHR43793:SF1">
    <property type="entry name" value="FAD SYNTHASE"/>
    <property type="match status" value="1"/>
</dbReference>
<proteinExistence type="predicted"/>
<comment type="caution">
    <text evidence="4">The sequence shown here is derived from an EMBL/GenBank/DDBJ whole genome shotgun (WGS) entry which is preliminary data.</text>
</comment>
<dbReference type="InterPro" id="IPR004821">
    <property type="entry name" value="Cyt_trans-like"/>
</dbReference>
<sequence length="132" mass="14623">MVFGVFDGLHPGHISFLKQARALGDYLVAVVARNEAVQILKKRATRRSLAERIEALKVSGTVDQVLIGDLEEGSWEVLDGHQPNIIALGYDQHELKKDLEVVLPSKSFSCSIVVLEAHEPNVHHSSLLHKIK</sequence>
<dbReference type="EMBL" id="MHOP01000004">
    <property type="protein sequence ID" value="OGZ66544.1"/>
    <property type="molecule type" value="Genomic_DNA"/>
</dbReference>
<dbReference type="Proteomes" id="UP000178774">
    <property type="component" value="Unassembled WGS sequence"/>
</dbReference>
<protein>
    <recommendedName>
        <fullName evidence="3">Cytidyltransferase-like domain-containing protein</fullName>
    </recommendedName>
</protein>
<dbReference type="AlphaFoldDB" id="A0A1G2HVG7"/>
<dbReference type="SUPFAM" id="SSF52374">
    <property type="entry name" value="Nucleotidylyl transferase"/>
    <property type="match status" value="1"/>
</dbReference>
<organism evidence="4 5">
    <name type="scientific">Candidatus Staskawiczbacteria bacterium RIFCSPHIGHO2_01_FULL_41_41</name>
    <dbReference type="NCBI Taxonomy" id="1802203"/>
    <lineage>
        <taxon>Bacteria</taxon>
        <taxon>Candidatus Staskawicziibacteriota</taxon>
    </lineage>
</organism>
<dbReference type="Pfam" id="PF01467">
    <property type="entry name" value="CTP_transf_like"/>
    <property type="match status" value="1"/>
</dbReference>
<keyword evidence="1" id="KW-0808">Transferase</keyword>
<evidence type="ECO:0000256" key="1">
    <source>
        <dbReference type="ARBA" id="ARBA00022679"/>
    </source>
</evidence>
<name>A0A1G2HVG7_9BACT</name>
<gene>
    <name evidence="4" type="ORF">A2822_01330</name>
</gene>
<keyword evidence="2" id="KW-0548">Nucleotidyltransferase</keyword>
<feature type="domain" description="Cytidyltransferase-like" evidence="3">
    <location>
        <begin position="2"/>
        <end position="127"/>
    </location>
</feature>
<evidence type="ECO:0000313" key="5">
    <source>
        <dbReference type="Proteomes" id="UP000178774"/>
    </source>
</evidence>
<accession>A0A1G2HVG7</accession>
<dbReference type="InterPro" id="IPR050385">
    <property type="entry name" value="Archaeal_FAD_synthase"/>
</dbReference>
<dbReference type="NCBIfam" id="TIGR00125">
    <property type="entry name" value="cyt_tran_rel"/>
    <property type="match status" value="1"/>
</dbReference>
<evidence type="ECO:0000313" key="4">
    <source>
        <dbReference type="EMBL" id="OGZ66544.1"/>
    </source>
</evidence>
<dbReference type="Gene3D" id="3.40.50.620">
    <property type="entry name" value="HUPs"/>
    <property type="match status" value="1"/>
</dbReference>